<proteinExistence type="predicted"/>
<feature type="domain" description="Ig-like" evidence="2">
    <location>
        <begin position="111"/>
        <end position="212"/>
    </location>
</feature>
<name>A0ABR3M5R5_9TELE</name>
<keyword evidence="4" id="KW-1185">Reference proteome</keyword>
<comment type="caution">
    <text evidence="3">The sequence shown here is derived from an EMBL/GenBank/DDBJ whole genome shotgun (WGS) entry which is preliminary data.</text>
</comment>
<dbReference type="InterPro" id="IPR003599">
    <property type="entry name" value="Ig_sub"/>
</dbReference>
<evidence type="ECO:0000256" key="1">
    <source>
        <dbReference type="SAM" id="Phobius"/>
    </source>
</evidence>
<dbReference type="PROSITE" id="PS50835">
    <property type="entry name" value="IG_LIKE"/>
    <property type="match status" value="2"/>
</dbReference>
<dbReference type="InterPro" id="IPR007110">
    <property type="entry name" value="Ig-like_dom"/>
</dbReference>
<keyword evidence="1" id="KW-0812">Transmembrane</keyword>
<dbReference type="Pfam" id="PF07686">
    <property type="entry name" value="V-set"/>
    <property type="match status" value="1"/>
</dbReference>
<dbReference type="PANTHER" id="PTHR11422">
    <property type="entry name" value="T-CELL SURFACE GLYCOPROTEIN CD4"/>
    <property type="match status" value="1"/>
</dbReference>
<dbReference type="InterPro" id="IPR013106">
    <property type="entry name" value="Ig_V-set"/>
</dbReference>
<evidence type="ECO:0000313" key="4">
    <source>
        <dbReference type="Proteomes" id="UP001558613"/>
    </source>
</evidence>
<keyword evidence="1" id="KW-1133">Transmembrane helix</keyword>
<dbReference type="PANTHER" id="PTHR11422:SF5">
    <property type="entry name" value="DIVERSE IMMUNOGLOBULIN DOMAIN-CONTAINING PROTEIN 1.1 ISOFORM X1-RELATED"/>
    <property type="match status" value="1"/>
</dbReference>
<gene>
    <name evidence="3" type="ORF">QQF64_009851</name>
</gene>
<accession>A0ABR3M5R5</accession>
<dbReference type="InterPro" id="IPR036179">
    <property type="entry name" value="Ig-like_dom_sf"/>
</dbReference>
<feature type="domain" description="Ig-like" evidence="2">
    <location>
        <begin position="4"/>
        <end position="92"/>
    </location>
</feature>
<protein>
    <recommendedName>
        <fullName evidence="2">Ig-like domain-containing protein</fullName>
    </recommendedName>
</protein>
<reference evidence="3 4" key="1">
    <citation type="submission" date="2023-09" db="EMBL/GenBank/DDBJ databases">
        <authorList>
            <person name="Wang M."/>
        </authorList>
    </citation>
    <scope>NUCLEOTIDE SEQUENCE [LARGE SCALE GENOMIC DNA]</scope>
    <source>
        <strain evidence="3">GT-2023</strain>
        <tissue evidence="3">Liver</tissue>
    </source>
</reference>
<dbReference type="SMART" id="SM00409">
    <property type="entry name" value="IG"/>
    <property type="match status" value="2"/>
</dbReference>
<dbReference type="Gene3D" id="2.60.40.10">
    <property type="entry name" value="Immunoglobulins"/>
    <property type="match status" value="2"/>
</dbReference>
<sequence>MLCPLLTGMNGTEEIHVFCSSGESVSLSCKNAFSHCTSTTWNYNRHSETVELVARGIKKNNIDRHERLSLDSGCSLNINKVTKADYGFYTCRQYVNGKQGGTDALVYLHVLHVSVSSSFSQTKTRPGSSVTLYCQLDSYDESLCHYERIHLIWVNQAGVNLTTDSRYQISFSSTHCISTLTTTLLNEDHNREWICVVIQKNEVKTSATYTVKYPTPVETQTVTTVTSSKTATTINTPVTSTKDGSSKPKVSTTLILTTTKNSEKQTRPSPILSDELVSPTVIGIVAAAALAVLLSAVILCVICKKRADKIRGTNDSVVTNMNKYEGTNNTINISIHPTPSTNEQKEDVTYSEVATYSKIQAKKDKVNDEKVTYAAIRGVTVRP</sequence>
<dbReference type="InterPro" id="IPR013783">
    <property type="entry name" value="Ig-like_fold"/>
</dbReference>
<evidence type="ECO:0000313" key="3">
    <source>
        <dbReference type="EMBL" id="KAL1259274.1"/>
    </source>
</evidence>
<dbReference type="Proteomes" id="UP001558613">
    <property type="component" value="Unassembled WGS sequence"/>
</dbReference>
<keyword evidence="1" id="KW-0472">Membrane</keyword>
<feature type="transmembrane region" description="Helical" evidence="1">
    <location>
        <begin position="276"/>
        <end position="302"/>
    </location>
</feature>
<dbReference type="SUPFAM" id="SSF48726">
    <property type="entry name" value="Immunoglobulin"/>
    <property type="match status" value="2"/>
</dbReference>
<organism evidence="3 4">
    <name type="scientific">Cirrhinus molitorella</name>
    <name type="common">mud carp</name>
    <dbReference type="NCBI Taxonomy" id="172907"/>
    <lineage>
        <taxon>Eukaryota</taxon>
        <taxon>Metazoa</taxon>
        <taxon>Chordata</taxon>
        <taxon>Craniata</taxon>
        <taxon>Vertebrata</taxon>
        <taxon>Euteleostomi</taxon>
        <taxon>Actinopterygii</taxon>
        <taxon>Neopterygii</taxon>
        <taxon>Teleostei</taxon>
        <taxon>Ostariophysi</taxon>
        <taxon>Cypriniformes</taxon>
        <taxon>Cyprinidae</taxon>
        <taxon>Labeoninae</taxon>
        <taxon>Labeonini</taxon>
        <taxon>Cirrhinus</taxon>
    </lineage>
</organism>
<dbReference type="CDD" id="cd00096">
    <property type="entry name" value="Ig"/>
    <property type="match status" value="1"/>
</dbReference>
<dbReference type="EMBL" id="JAYMGO010000016">
    <property type="protein sequence ID" value="KAL1259274.1"/>
    <property type="molecule type" value="Genomic_DNA"/>
</dbReference>
<evidence type="ECO:0000259" key="2">
    <source>
        <dbReference type="PROSITE" id="PS50835"/>
    </source>
</evidence>